<evidence type="ECO:0000256" key="1">
    <source>
        <dbReference type="SAM" id="Phobius"/>
    </source>
</evidence>
<name>A0A1V9FC09_9BACT</name>
<feature type="chain" id="PRO_5013365831" description="WGxxGxxG-CTERM domain-containing protein" evidence="2">
    <location>
        <begin position="26"/>
        <end position="77"/>
    </location>
</feature>
<keyword evidence="1" id="KW-0812">Transmembrane</keyword>
<proteinExistence type="predicted"/>
<sequence>MKKFTKTFVAAILCCSLTMATPLLAQDDTNRGTTQTMHHDDDDNIGKWGLAGLLGLLGLLGLRKRDDDRTRVVTRNP</sequence>
<keyword evidence="1" id="KW-1133">Transmembrane helix</keyword>
<keyword evidence="2" id="KW-0732">Signal</keyword>
<dbReference type="EMBL" id="LWBP01000205">
    <property type="protein sequence ID" value="OQP55802.1"/>
    <property type="molecule type" value="Genomic_DNA"/>
</dbReference>
<dbReference type="NCBIfam" id="NF041742">
    <property type="entry name" value="WGxxGxxG_fam"/>
    <property type="match status" value="1"/>
</dbReference>
<evidence type="ECO:0000313" key="4">
    <source>
        <dbReference type="Proteomes" id="UP000192276"/>
    </source>
</evidence>
<dbReference type="OrthoDB" id="9970677at2"/>
<dbReference type="Proteomes" id="UP000192276">
    <property type="component" value="Unassembled WGS sequence"/>
</dbReference>
<comment type="caution">
    <text evidence="3">The sequence shown here is derived from an EMBL/GenBank/DDBJ whole genome shotgun (WGS) entry which is preliminary data.</text>
</comment>
<accession>A0A1V9FC09</accession>
<reference evidence="4" key="1">
    <citation type="submission" date="2016-04" db="EMBL/GenBank/DDBJ databases">
        <authorList>
            <person name="Chen L."/>
            <person name="Zhuang W."/>
            <person name="Wang G."/>
        </authorList>
    </citation>
    <scope>NUCLEOTIDE SEQUENCE [LARGE SCALE GENOMIC DNA]</scope>
    <source>
        <strain evidence="4">208</strain>
    </source>
</reference>
<organism evidence="3 4">
    <name type="scientific">Niastella populi</name>
    <dbReference type="NCBI Taxonomy" id="550983"/>
    <lineage>
        <taxon>Bacteria</taxon>
        <taxon>Pseudomonadati</taxon>
        <taxon>Bacteroidota</taxon>
        <taxon>Chitinophagia</taxon>
        <taxon>Chitinophagales</taxon>
        <taxon>Chitinophagaceae</taxon>
        <taxon>Niastella</taxon>
    </lineage>
</organism>
<gene>
    <name evidence="3" type="ORF">A4R26_27125</name>
</gene>
<dbReference type="AlphaFoldDB" id="A0A1V9FC09"/>
<evidence type="ECO:0008006" key="5">
    <source>
        <dbReference type="Google" id="ProtNLM"/>
    </source>
</evidence>
<feature type="signal peptide" evidence="2">
    <location>
        <begin position="1"/>
        <end position="25"/>
    </location>
</feature>
<evidence type="ECO:0000313" key="3">
    <source>
        <dbReference type="EMBL" id="OQP55802.1"/>
    </source>
</evidence>
<protein>
    <recommendedName>
        <fullName evidence="5">WGxxGxxG-CTERM domain-containing protein</fullName>
    </recommendedName>
</protein>
<evidence type="ECO:0000256" key="2">
    <source>
        <dbReference type="SAM" id="SignalP"/>
    </source>
</evidence>
<feature type="transmembrane region" description="Helical" evidence="1">
    <location>
        <begin position="45"/>
        <end position="62"/>
    </location>
</feature>
<dbReference type="STRING" id="550983.A4R26_27125"/>
<dbReference type="RefSeq" id="WP_081169180.1">
    <property type="nucleotide sequence ID" value="NZ_LWBP01000205.1"/>
</dbReference>
<keyword evidence="4" id="KW-1185">Reference proteome</keyword>
<keyword evidence="1" id="KW-0472">Membrane</keyword>